<keyword evidence="1" id="KW-1133">Transmembrane helix</keyword>
<organism evidence="3 4">
    <name type="scientific">Tessaracoccus palaemonis</name>
    <dbReference type="NCBI Taxonomy" id="2829499"/>
    <lineage>
        <taxon>Bacteria</taxon>
        <taxon>Bacillati</taxon>
        <taxon>Actinomycetota</taxon>
        <taxon>Actinomycetes</taxon>
        <taxon>Propionibacteriales</taxon>
        <taxon>Propionibacteriaceae</taxon>
        <taxon>Tessaracoccus</taxon>
    </lineage>
</organism>
<dbReference type="Pfam" id="PF13519">
    <property type="entry name" value="VWA_2"/>
    <property type="match status" value="1"/>
</dbReference>
<dbReference type="InterPro" id="IPR002035">
    <property type="entry name" value="VWF_A"/>
</dbReference>
<feature type="transmembrane region" description="Helical" evidence="1">
    <location>
        <begin position="6"/>
        <end position="23"/>
    </location>
</feature>
<keyword evidence="1" id="KW-0812">Transmembrane</keyword>
<feature type="domain" description="VWFA" evidence="2">
    <location>
        <begin position="68"/>
        <end position="250"/>
    </location>
</feature>
<keyword evidence="4" id="KW-1185">Reference proteome</keyword>
<feature type="transmembrane region" description="Helical" evidence="1">
    <location>
        <begin position="284"/>
        <end position="307"/>
    </location>
</feature>
<dbReference type="EMBL" id="CP079216">
    <property type="protein sequence ID" value="QXT63602.1"/>
    <property type="molecule type" value="Genomic_DNA"/>
</dbReference>
<dbReference type="Proteomes" id="UP000824504">
    <property type="component" value="Chromosome"/>
</dbReference>
<gene>
    <name evidence="3" type="ORF">KDB89_03755</name>
</gene>
<name>A0ABX8SMI7_9ACTN</name>
<accession>A0ABX8SMI7</accession>
<keyword evidence="1" id="KW-0472">Membrane</keyword>
<dbReference type="RefSeq" id="WP_219083530.1">
    <property type="nucleotide sequence ID" value="NZ_CP079216.1"/>
</dbReference>
<evidence type="ECO:0000313" key="4">
    <source>
        <dbReference type="Proteomes" id="UP000824504"/>
    </source>
</evidence>
<dbReference type="PROSITE" id="PS50234">
    <property type="entry name" value="VWFA"/>
    <property type="match status" value="1"/>
</dbReference>
<reference evidence="3 4" key="1">
    <citation type="submission" date="2021-07" db="EMBL/GenBank/DDBJ databases">
        <title>complete genome sequencing of Tessaracoccus sp.J1M15.</title>
        <authorList>
            <person name="Bae J.-W."/>
            <person name="Kim D.-y."/>
        </authorList>
    </citation>
    <scope>NUCLEOTIDE SEQUENCE [LARGE SCALE GENOMIC DNA]</scope>
    <source>
        <strain evidence="3 4">J1M15</strain>
    </source>
</reference>
<feature type="transmembrane region" description="Helical" evidence="1">
    <location>
        <begin position="35"/>
        <end position="54"/>
    </location>
</feature>
<proteinExistence type="predicted"/>
<evidence type="ECO:0000313" key="3">
    <source>
        <dbReference type="EMBL" id="QXT63602.1"/>
    </source>
</evidence>
<evidence type="ECO:0000256" key="1">
    <source>
        <dbReference type="SAM" id="Phobius"/>
    </source>
</evidence>
<evidence type="ECO:0000259" key="2">
    <source>
        <dbReference type="PROSITE" id="PS50234"/>
    </source>
</evidence>
<protein>
    <submittedName>
        <fullName evidence="3">VWA domain-containing protein</fullName>
    </submittedName>
</protein>
<sequence length="315" mass="33072">MTVTPLWWLIALVAALAIVWLIAGISHGALRTGPWLRGFAVLALVAVIATQPALAATDEPAEAPAGLDVVLVIDRTTSMGAEDYDGDRPRMDGVAADVTELVSRLGAARYSAIVSDNEATQALPWTTDARAVTSLAQTVGWRDESYGTGSDIAAAEPLATQLLSDSAATRPEAHRLLVYLGDGEQTSPEAPSSFAPAAAYLDGALVLGYGTTEGGRMRTTPDSDEYVTRDGSPQISRIDEDNLRQIAAQLGGGYEHRTAPGVFASDLPAAAVAVSGDDAAGRSLAWIAAAAALLPLLWGLSVCVRHWRRSREDVR</sequence>